<dbReference type="AlphaFoldDB" id="A0A4C1TPH8"/>
<comment type="caution">
    <text evidence="1">The sequence shown here is derived from an EMBL/GenBank/DDBJ whole genome shotgun (WGS) entry which is preliminary data.</text>
</comment>
<gene>
    <name evidence="1" type="ORF">EVAR_12465_1</name>
</gene>
<sequence>MISELASKSRAKSDTGDRIRIGPGIGIKLNSVWIFGVRRRRLSSGEQWRSASRREQELGEMINQPARAASPRCDHFRNNRTRASFAVAYTVL</sequence>
<accession>A0A4C1TPH8</accession>
<organism evidence="1 2">
    <name type="scientific">Eumeta variegata</name>
    <name type="common">Bagworm moth</name>
    <name type="synonym">Eumeta japonica</name>
    <dbReference type="NCBI Taxonomy" id="151549"/>
    <lineage>
        <taxon>Eukaryota</taxon>
        <taxon>Metazoa</taxon>
        <taxon>Ecdysozoa</taxon>
        <taxon>Arthropoda</taxon>
        <taxon>Hexapoda</taxon>
        <taxon>Insecta</taxon>
        <taxon>Pterygota</taxon>
        <taxon>Neoptera</taxon>
        <taxon>Endopterygota</taxon>
        <taxon>Lepidoptera</taxon>
        <taxon>Glossata</taxon>
        <taxon>Ditrysia</taxon>
        <taxon>Tineoidea</taxon>
        <taxon>Psychidae</taxon>
        <taxon>Oiketicinae</taxon>
        <taxon>Eumeta</taxon>
    </lineage>
</organism>
<dbReference type="EMBL" id="BGZK01000075">
    <property type="protein sequence ID" value="GBP15866.1"/>
    <property type="molecule type" value="Genomic_DNA"/>
</dbReference>
<evidence type="ECO:0000313" key="1">
    <source>
        <dbReference type="EMBL" id="GBP15866.1"/>
    </source>
</evidence>
<keyword evidence="2" id="KW-1185">Reference proteome</keyword>
<dbReference type="Proteomes" id="UP000299102">
    <property type="component" value="Unassembled WGS sequence"/>
</dbReference>
<evidence type="ECO:0000313" key="2">
    <source>
        <dbReference type="Proteomes" id="UP000299102"/>
    </source>
</evidence>
<name>A0A4C1TPH8_EUMVA</name>
<reference evidence="1 2" key="1">
    <citation type="journal article" date="2019" name="Commun. Biol.">
        <title>The bagworm genome reveals a unique fibroin gene that provides high tensile strength.</title>
        <authorList>
            <person name="Kono N."/>
            <person name="Nakamura H."/>
            <person name="Ohtoshi R."/>
            <person name="Tomita M."/>
            <person name="Numata K."/>
            <person name="Arakawa K."/>
        </authorList>
    </citation>
    <scope>NUCLEOTIDE SEQUENCE [LARGE SCALE GENOMIC DNA]</scope>
</reference>
<proteinExistence type="predicted"/>
<protein>
    <submittedName>
        <fullName evidence="1">Uncharacterized protein</fullName>
    </submittedName>
</protein>